<dbReference type="AlphaFoldDB" id="A0A929A097"/>
<proteinExistence type="predicted"/>
<keyword evidence="3" id="KW-1185">Reference proteome</keyword>
<accession>A0A929A097</accession>
<feature type="transmembrane region" description="Helical" evidence="1">
    <location>
        <begin position="217"/>
        <end position="244"/>
    </location>
</feature>
<evidence type="ECO:0000313" key="3">
    <source>
        <dbReference type="Proteomes" id="UP000615026"/>
    </source>
</evidence>
<feature type="transmembrane region" description="Helical" evidence="1">
    <location>
        <begin position="256"/>
        <end position="286"/>
    </location>
</feature>
<keyword evidence="1" id="KW-0472">Membrane</keyword>
<dbReference type="InterPro" id="IPR036249">
    <property type="entry name" value="Thioredoxin-like_sf"/>
</dbReference>
<dbReference type="RefSeq" id="WP_407657767.1">
    <property type="nucleotide sequence ID" value="NZ_JADEXP010000501.1"/>
</dbReference>
<comment type="caution">
    <text evidence="2">The sequence shown here is derived from an EMBL/GenBank/DDBJ whole genome shotgun (WGS) entry which is preliminary data.</text>
</comment>
<dbReference type="PROSITE" id="PS51354">
    <property type="entry name" value="GLUTAREDOXIN_2"/>
    <property type="match status" value="1"/>
</dbReference>
<feature type="transmembrane region" description="Helical" evidence="1">
    <location>
        <begin position="155"/>
        <end position="173"/>
    </location>
</feature>
<dbReference type="EMBL" id="JADEXP010000501">
    <property type="protein sequence ID" value="MBE9070692.1"/>
    <property type="molecule type" value="Genomic_DNA"/>
</dbReference>
<dbReference type="Gene3D" id="3.40.30.10">
    <property type="entry name" value="Glutaredoxin"/>
    <property type="match status" value="1"/>
</dbReference>
<dbReference type="Proteomes" id="UP000615026">
    <property type="component" value="Unassembled WGS sequence"/>
</dbReference>
<dbReference type="SUPFAM" id="SSF52833">
    <property type="entry name" value="Thioredoxin-like"/>
    <property type="match status" value="1"/>
</dbReference>
<organism evidence="2 3">
    <name type="scientific">Leptolyngbya cf. ectocarpi LEGE 11479</name>
    <dbReference type="NCBI Taxonomy" id="1828722"/>
    <lineage>
        <taxon>Bacteria</taxon>
        <taxon>Bacillati</taxon>
        <taxon>Cyanobacteriota</taxon>
        <taxon>Cyanophyceae</taxon>
        <taxon>Leptolyngbyales</taxon>
        <taxon>Leptolyngbyaceae</taxon>
        <taxon>Leptolyngbya group</taxon>
        <taxon>Leptolyngbya</taxon>
    </lineage>
</organism>
<feature type="transmembrane region" description="Helical" evidence="1">
    <location>
        <begin position="185"/>
        <end position="205"/>
    </location>
</feature>
<feature type="non-terminal residue" evidence="2">
    <location>
        <position position="287"/>
    </location>
</feature>
<evidence type="ECO:0000313" key="2">
    <source>
        <dbReference type="EMBL" id="MBE9070692.1"/>
    </source>
</evidence>
<keyword evidence="1" id="KW-1133">Transmembrane helix</keyword>
<sequence length="287" mass="32306">MTSLFQSGHKWRTQILVIILTVFLLLVVPIKAAVADNVDVYFFHSTACPHCLRQKPLMEDIDTYNPNVKVHLIEVSEDPQTWQDFRERYNIRSGAVPRTFVGEMSFVGYSESDGPLEYVPAYGGYIGYRNQILAAISTAVGHELQLDTATKPWQFPWLVLGLPSLYLTSFPLLRSRLQSAQARRYWWGGLGATCLLSVFLLVSLTPDTIIKTFAQQLPFPLFVSTIALADGFNPCAFTILIILLSLLTHTKRRRDMLLIGGTFITTSAVMYFLFIMVMIGMGALLLE</sequence>
<gene>
    <name evidence="2" type="ORF">IQ260_29045</name>
</gene>
<protein>
    <submittedName>
        <fullName evidence="2">Glutaredoxin family protein</fullName>
    </submittedName>
</protein>
<evidence type="ECO:0000256" key="1">
    <source>
        <dbReference type="SAM" id="Phobius"/>
    </source>
</evidence>
<keyword evidence="1" id="KW-0812">Transmembrane</keyword>
<reference evidence="2" key="1">
    <citation type="submission" date="2020-10" db="EMBL/GenBank/DDBJ databases">
        <authorList>
            <person name="Castelo-Branco R."/>
            <person name="Eusebio N."/>
            <person name="Adriana R."/>
            <person name="Vieira A."/>
            <person name="Brugerolle De Fraissinette N."/>
            <person name="Rezende De Castro R."/>
            <person name="Schneider M.P."/>
            <person name="Vasconcelos V."/>
            <person name="Leao P.N."/>
        </authorList>
    </citation>
    <scope>NUCLEOTIDE SEQUENCE</scope>
    <source>
        <strain evidence="2">LEGE 11479</strain>
    </source>
</reference>
<name>A0A929A097_LEPEC</name>